<dbReference type="EMBL" id="JANEYG010000099">
    <property type="protein sequence ID" value="KAJ8913217.1"/>
    <property type="molecule type" value="Genomic_DNA"/>
</dbReference>
<dbReference type="GO" id="GO:0004252">
    <property type="term" value="F:serine-type endopeptidase activity"/>
    <property type="evidence" value="ECO:0007669"/>
    <property type="project" value="InterPro"/>
</dbReference>
<evidence type="ECO:0000256" key="1">
    <source>
        <dbReference type="ARBA" id="ARBA00007664"/>
    </source>
</evidence>
<evidence type="ECO:0000256" key="6">
    <source>
        <dbReference type="RuleBase" id="RU363034"/>
    </source>
</evidence>
<keyword evidence="4 6" id="KW-0720">Serine protease</keyword>
<evidence type="ECO:0000256" key="2">
    <source>
        <dbReference type="ARBA" id="ARBA00022670"/>
    </source>
</evidence>
<dbReference type="GO" id="GO:0006508">
    <property type="term" value="P:proteolysis"/>
    <property type="evidence" value="ECO:0007669"/>
    <property type="project" value="UniProtKB-KW"/>
</dbReference>
<keyword evidence="10" id="KW-1185">Reference proteome</keyword>
<keyword evidence="2 6" id="KW-0645">Protease</keyword>
<feature type="chain" id="PRO_5043574973" description="Peptidase S1 domain-containing protein" evidence="7">
    <location>
        <begin position="16"/>
        <end position="276"/>
    </location>
</feature>
<comment type="caution">
    <text evidence="9">The sequence shown here is derived from an EMBL/GenBank/DDBJ whole genome shotgun (WGS) entry which is preliminary data.</text>
</comment>
<feature type="domain" description="Peptidase S1" evidence="8">
    <location>
        <begin position="52"/>
        <end position="275"/>
    </location>
</feature>
<dbReference type="Gene3D" id="2.40.10.10">
    <property type="entry name" value="Trypsin-like serine proteases"/>
    <property type="match status" value="2"/>
</dbReference>
<keyword evidence="3 6" id="KW-0378">Hydrolase</keyword>
<evidence type="ECO:0000256" key="7">
    <source>
        <dbReference type="SAM" id="SignalP"/>
    </source>
</evidence>
<dbReference type="AlphaFoldDB" id="A0AAV8VG29"/>
<evidence type="ECO:0000256" key="3">
    <source>
        <dbReference type="ARBA" id="ARBA00022801"/>
    </source>
</evidence>
<proteinExistence type="inferred from homology"/>
<gene>
    <name evidence="9" type="ORF">NQ315_016160</name>
</gene>
<name>A0AAV8VG29_9CUCU</name>
<dbReference type="SMART" id="SM00020">
    <property type="entry name" value="Tryp_SPc"/>
    <property type="match status" value="1"/>
</dbReference>
<sequence length="276" mass="28218">MKIAVLFAVVACALAAPAEVETDIDLSQLTPNNIYVEPNNPVDESTLPESRVIGGTEAARNSIPYIVALIINGGSFCGGSLISTTRVLTAAHCTVSASTVNVRLGAHAFNTNEATQVRVTSTSVRNHASYNSQTISNDIAIVLLPSAVTLNSNIQVISLAPASSGNFAGSSALLAGWGRTSDSSNAVSAVLRRVTLSVITNAVCRSAYNIVQDSNICTSGAGTVGACNGDSGGPLTVNGVQVGIVSFGSARCEAGNPTAYARVSTFRAWITQNAGV</sequence>
<dbReference type="PANTHER" id="PTHR24276">
    <property type="entry name" value="POLYSERASE-RELATED"/>
    <property type="match status" value="1"/>
</dbReference>
<evidence type="ECO:0000313" key="9">
    <source>
        <dbReference type="EMBL" id="KAJ8913217.1"/>
    </source>
</evidence>
<evidence type="ECO:0000256" key="5">
    <source>
        <dbReference type="ARBA" id="ARBA00023157"/>
    </source>
</evidence>
<dbReference type="PROSITE" id="PS00135">
    <property type="entry name" value="TRYPSIN_SER"/>
    <property type="match status" value="1"/>
</dbReference>
<dbReference type="InterPro" id="IPR001314">
    <property type="entry name" value="Peptidase_S1A"/>
</dbReference>
<dbReference type="Proteomes" id="UP001159042">
    <property type="component" value="Unassembled WGS sequence"/>
</dbReference>
<dbReference type="PROSITE" id="PS00134">
    <property type="entry name" value="TRYPSIN_HIS"/>
    <property type="match status" value="1"/>
</dbReference>
<dbReference type="InterPro" id="IPR050430">
    <property type="entry name" value="Peptidase_S1"/>
</dbReference>
<dbReference type="FunFam" id="2.40.10.10:FF:000034">
    <property type="entry name" value="Eupolytin"/>
    <property type="match status" value="1"/>
</dbReference>
<comment type="similarity">
    <text evidence="1">Belongs to the peptidase S1 family.</text>
</comment>
<dbReference type="PANTHER" id="PTHR24276:SF98">
    <property type="entry name" value="FI18310P1-RELATED"/>
    <property type="match status" value="1"/>
</dbReference>
<dbReference type="PROSITE" id="PS50240">
    <property type="entry name" value="TRYPSIN_DOM"/>
    <property type="match status" value="1"/>
</dbReference>
<dbReference type="InterPro" id="IPR018114">
    <property type="entry name" value="TRYPSIN_HIS"/>
</dbReference>
<keyword evidence="7" id="KW-0732">Signal</keyword>
<accession>A0AAV8VG29</accession>
<feature type="signal peptide" evidence="7">
    <location>
        <begin position="1"/>
        <end position="15"/>
    </location>
</feature>
<dbReference type="InterPro" id="IPR043504">
    <property type="entry name" value="Peptidase_S1_PA_chymotrypsin"/>
</dbReference>
<reference evidence="9 10" key="1">
    <citation type="journal article" date="2023" name="Insect Mol. Biol.">
        <title>Genome sequencing provides insights into the evolution of gene families encoding plant cell wall-degrading enzymes in longhorned beetles.</title>
        <authorList>
            <person name="Shin N.R."/>
            <person name="Okamura Y."/>
            <person name="Kirsch R."/>
            <person name="Pauchet Y."/>
        </authorList>
    </citation>
    <scope>NUCLEOTIDE SEQUENCE [LARGE SCALE GENOMIC DNA]</scope>
    <source>
        <strain evidence="9">EAD_L_NR</strain>
    </source>
</reference>
<evidence type="ECO:0000259" key="8">
    <source>
        <dbReference type="PROSITE" id="PS50240"/>
    </source>
</evidence>
<dbReference type="CDD" id="cd00190">
    <property type="entry name" value="Tryp_SPc"/>
    <property type="match status" value="1"/>
</dbReference>
<dbReference type="PRINTS" id="PR00722">
    <property type="entry name" value="CHYMOTRYPSIN"/>
</dbReference>
<keyword evidence="5" id="KW-1015">Disulfide bond</keyword>
<protein>
    <recommendedName>
        <fullName evidence="8">Peptidase S1 domain-containing protein</fullName>
    </recommendedName>
</protein>
<organism evidence="9 10">
    <name type="scientific">Exocentrus adspersus</name>
    <dbReference type="NCBI Taxonomy" id="1586481"/>
    <lineage>
        <taxon>Eukaryota</taxon>
        <taxon>Metazoa</taxon>
        <taxon>Ecdysozoa</taxon>
        <taxon>Arthropoda</taxon>
        <taxon>Hexapoda</taxon>
        <taxon>Insecta</taxon>
        <taxon>Pterygota</taxon>
        <taxon>Neoptera</taxon>
        <taxon>Endopterygota</taxon>
        <taxon>Coleoptera</taxon>
        <taxon>Polyphaga</taxon>
        <taxon>Cucujiformia</taxon>
        <taxon>Chrysomeloidea</taxon>
        <taxon>Cerambycidae</taxon>
        <taxon>Lamiinae</taxon>
        <taxon>Acanthocinini</taxon>
        <taxon>Exocentrus</taxon>
    </lineage>
</organism>
<evidence type="ECO:0000313" key="10">
    <source>
        <dbReference type="Proteomes" id="UP001159042"/>
    </source>
</evidence>
<dbReference type="InterPro" id="IPR009003">
    <property type="entry name" value="Peptidase_S1_PA"/>
</dbReference>
<dbReference type="SUPFAM" id="SSF50494">
    <property type="entry name" value="Trypsin-like serine proteases"/>
    <property type="match status" value="1"/>
</dbReference>
<dbReference type="Pfam" id="PF00089">
    <property type="entry name" value="Trypsin"/>
    <property type="match status" value="1"/>
</dbReference>
<dbReference type="InterPro" id="IPR001254">
    <property type="entry name" value="Trypsin_dom"/>
</dbReference>
<evidence type="ECO:0000256" key="4">
    <source>
        <dbReference type="ARBA" id="ARBA00022825"/>
    </source>
</evidence>
<dbReference type="InterPro" id="IPR033116">
    <property type="entry name" value="TRYPSIN_SER"/>
</dbReference>